<feature type="compositionally biased region" description="Low complexity" evidence="10">
    <location>
        <begin position="459"/>
        <end position="482"/>
    </location>
</feature>
<evidence type="ECO:0000259" key="11">
    <source>
        <dbReference type="SMART" id="SM00249"/>
    </source>
</evidence>
<organism evidence="13 14">
    <name type="scientific">Cronartium quercuum f. sp. fusiforme G11</name>
    <dbReference type="NCBI Taxonomy" id="708437"/>
    <lineage>
        <taxon>Eukaryota</taxon>
        <taxon>Fungi</taxon>
        <taxon>Dikarya</taxon>
        <taxon>Basidiomycota</taxon>
        <taxon>Pucciniomycotina</taxon>
        <taxon>Pucciniomycetes</taxon>
        <taxon>Pucciniales</taxon>
        <taxon>Coleosporiaceae</taxon>
        <taxon>Cronartium</taxon>
    </lineage>
</organism>
<feature type="domain" description="Inhibitor of growth protein N-terminal histone-binding" evidence="12">
    <location>
        <begin position="122"/>
        <end position="282"/>
    </location>
</feature>
<dbReference type="SUPFAM" id="SSF57903">
    <property type="entry name" value="FYVE/PHD zinc finger"/>
    <property type="match status" value="1"/>
</dbReference>
<name>A0A9P6NLS4_9BASI</name>
<feature type="site" description="Histone H3K4me3 binding" evidence="8">
    <location>
        <position position="586"/>
    </location>
</feature>
<feature type="binding site" evidence="9">
    <location>
        <position position="610"/>
    </location>
    <ligand>
        <name>Zn(2+)</name>
        <dbReference type="ChEBI" id="CHEBI:29105"/>
        <label>2</label>
    </ligand>
</feature>
<dbReference type="CDD" id="cd16859">
    <property type="entry name" value="ING_ING4_5"/>
    <property type="match status" value="1"/>
</dbReference>
<evidence type="ECO:0000256" key="4">
    <source>
        <dbReference type="ARBA" id="ARBA00022771"/>
    </source>
</evidence>
<feature type="binding site" evidence="9">
    <location>
        <position position="581"/>
    </location>
    <ligand>
        <name>Zn(2+)</name>
        <dbReference type="ChEBI" id="CHEBI:29105"/>
        <label>2</label>
    </ligand>
</feature>
<dbReference type="InterPro" id="IPR024610">
    <property type="entry name" value="ING_N_histone-binding"/>
</dbReference>
<feature type="binding site" evidence="9">
    <location>
        <position position="563"/>
    </location>
    <ligand>
        <name>Zn(2+)</name>
        <dbReference type="ChEBI" id="CHEBI:29105"/>
        <label>1</label>
    </ligand>
</feature>
<feature type="compositionally biased region" description="Polar residues" evidence="10">
    <location>
        <begin position="407"/>
        <end position="422"/>
    </location>
</feature>
<proteinExistence type="inferred from homology"/>
<dbReference type="InterPro" id="IPR011011">
    <property type="entry name" value="Znf_FYVE_PHD"/>
</dbReference>
<evidence type="ECO:0000313" key="14">
    <source>
        <dbReference type="Proteomes" id="UP000886653"/>
    </source>
</evidence>
<feature type="region of interest" description="Disordered" evidence="10">
    <location>
        <begin position="407"/>
        <end position="548"/>
    </location>
</feature>
<evidence type="ECO:0000256" key="1">
    <source>
        <dbReference type="ARBA" id="ARBA00004123"/>
    </source>
</evidence>
<dbReference type="InterPro" id="IPR013083">
    <property type="entry name" value="Znf_RING/FYVE/PHD"/>
</dbReference>
<sequence length="631" mass="69667">MVGSRKKRTVTEEDSESVAAGSPRPNPSSERGVKKPKVDALQRKKKTPDDLGKVVASKNQRTNTTEKNRGASVTKKTNGAVSVESVDEVAEDNELQPTEVTMEESPDIQKEQQAREKLFAEITEEYYDIVEELPLELNRNFTLIGELDANVQECSQEIHEDLDEYLQIAHHINLVSQLTSQLKQSPQTKSGMLSPTHPEREVVATQPLALASVSDPAGDPTAALPATPAQLTPEFVHALWGDIARKMTKVQTLAKNKLNLAETVYEGLDRHLRRIDAELDKYPDLENEDETRENDDKGEQSSKDVLSESCPPVNEAGLEEPIFSEGLSQAPPQKKSTVKRPSKLFKNKIKPSADVSSLLDQSMRSPGPSRTIVQQQAPESMVSLDSEIPTGGYSLRSPQMATLPATLNTPGIPSPRTQTLTNPGVRKPSTIKVTGIFADPSPSPAFQTTAPRIPPSDPNTRSNHSTHLSNSNLQSDPSSSLLAPQTTEDRPTMEMRRSSPILRERRSTSGTVTVEKIPKTPKRTLNGSQRKKVQEEEEDSLKNTSLMGEEVSASQTEDDKLYCYCQVISYGSMVACDNEKCEGGEWFHLPCTDLIELPGESDVEWYCKVCVKKLEGKGAPNRKRKVPKERK</sequence>
<feature type="compositionally biased region" description="Basic and acidic residues" evidence="10">
    <location>
        <begin position="294"/>
        <end position="306"/>
    </location>
</feature>
<feature type="compositionally biased region" description="Basic and acidic residues" evidence="10">
    <location>
        <begin position="31"/>
        <end position="52"/>
    </location>
</feature>
<dbReference type="GO" id="GO:0000785">
    <property type="term" value="C:chromatin"/>
    <property type="evidence" value="ECO:0007669"/>
    <property type="project" value="UniProtKB-ARBA"/>
</dbReference>
<feature type="site" description="Histone H3K4me3 binding" evidence="8">
    <location>
        <position position="577"/>
    </location>
</feature>
<dbReference type="PANTHER" id="PTHR10333">
    <property type="entry name" value="INHIBITOR OF GROWTH PROTEIN"/>
    <property type="match status" value="1"/>
</dbReference>
<comment type="similarity">
    <text evidence="2">Belongs to the ING family.</text>
</comment>
<feature type="compositionally biased region" description="Polar residues" evidence="10">
    <location>
        <begin position="354"/>
        <end position="364"/>
    </location>
</feature>
<evidence type="ECO:0008006" key="15">
    <source>
        <dbReference type="Google" id="ProtNLM"/>
    </source>
</evidence>
<dbReference type="Proteomes" id="UP000886653">
    <property type="component" value="Unassembled WGS sequence"/>
</dbReference>
<dbReference type="GO" id="GO:0006325">
    <property type="term" value="P:chromatin organization"/>
    <property type="evidence" value="ECO:0007669"/>
    <property type="project" value="UniProtKB-KW"/>
</dbReference>
<dbReference type="PANTHER" id="PTHR10333:SF42">
    <property type="entry name" value="INHIBITOR OF GROWTH PROTEIN 5"/>
    <property type="match status" value="1"/>
</dbReference>
<evidence type="ECO:0000256" key="5">
    <source>
        <dbReference type="ARBA" id="ARBA00022833"/>
    </source>
</evidence>
<keyword evidence="5 9" id="KW-0862">Zinc</keyword>
<evidence type="ECO:0000256" key="7">
    <source>
        <dbReference type="ARBA" id="ARBA00023242"/>
    </source>
</evidence>
<gene>
    <name evidence="13" type="ORF">CROQUDRAFT_658134</name>
</gene>
<feature type="compositionally biased region" description="Polar residues" evidence="10">
    <location>
        <begin position="326"/>
        <end position="335"/>
    </location>
</feature>
<dbReference type="GO" id="GO:0006355">
    <property type="term" value="P:regulation of DNA-templated transcription"/>
    <property type="evidence" value="ECO:0007669"/>
    <property type="project" value="TreeGrafter"/>
</dbReference>
<keyword evidence="4" id="KW-0863">Zinc-finger</keyword>
<evidence type="ECO:0000256" key="2">
    <source>
        <dbReference type="ARBA" id="ARBA00010210"/>
    </source>
</evidence>
<dbReference type="CDD" id="cd15505">
    <property type="entry name" value="PHD_ING"/>
    <property type="match status" value="1"/>
</dbReference>
<feature type="site" description="Histone H3K4me3 binding" evidence="8">
    <location>
        <position position="573"/>
    </location>
</feature>
<evidence type="ECO:0000313" key="13">
    <source>
        <dbReference type="EMBL" id="KAG0145880.1"/>
    </source>
</evidence>
<dbReference type="SMART" id="SM00249">
    <property type="entry name" value="PHD"/>
    <property type="match status" value="1"/>
</dbReference>
<protein>
    <recommendedName>
        <fullName evidence="15">Chromatin modification-related protein</fullName>
    </recommendedName>
</protein>
<feature type="region of interest" description="Disordered" evidence="10">
    <location>
        <begin position="1"/>
        <end position="91"/>
    </location>
</feature>
<feature type="region of interest" description="Disordered" evidence="10">
    <location>
        <begin position="281"/>
        <end position="380"/>
    </location>
</feature>
<accession>A0A9P6NLS4</accession>
<keyword evidence="3 9" id="KW-0479">Metal-binding</keyword>
<keyword evidence="6" id="KW-0156">Chromatin regulator</keyword>
<feature type="compositionally biased region" description="Basic and acidic residues" evidence="10">
    <location>
        <begin position="487"/>
        <end position="507"/>
    </location>
</feature>
<feature type="binding site" evidence="9">
    <location>
        <position position="565"/>
    </location>
    <ligand>
        <name>Zn(2+)</name>
        <dbReference type="ChEBI" id="CHEBI:29105"/>
        <label>1</label>
    </ligand>
</feature>
<keyword evidence="14" id="KW-1185">Reference proteome</keyword>
<dbReference type="OrthoDB" id="5411773at2759"/>
<evidence type="ECO:0000256" key="8">
    <source>
        <dbReference type="PIRSR" id="PIRSR628651-50"/>
    </source>
</evidence>
<feature type="binding site" evidence="9">
    <location>
        <position position="591"/>
    </location>
    <ligand>
        <name>Zn(2+)</name>
        <dbReference type="ChEBI" id="CHEBI:29105"/>
        <label>1</label>
    </ligand>
</feature>
<comment type="caution">
    <text evidence="13">The sequence shown here is derived from an EMBL/GenBank/DDBJ whole genome shotgun (WGS) entry which is preliminary data.</text>
</comment>
<dbReference type="InterPro" id="IPR028651">
    <property type="entry name" value="ING_fam"/>
</dbReference>
<feature type="domain" description="Zinc finger PHD-type" evidence="11">
    <location>
        <begin position="562"/>
        <end position="611"/>
    </location>
</feature>
<dbReference type="Gene3D" id="3.30.40.10">
    <property type="entry name" value="Zinc/RING finger domain, C3HC4 (zinc finger)"/>
    <property type="match status" value="1"/>
</dbReference>
<evidence type="ECO:0000256" key="10">
    <source>
        <dbReference type="SAM" id="MobiDB-lite"/>
    </source>
</evidence>
<evidence type="ECO:0000256" key="9">
    <source>
        <dbReference type="PIRSR" id="PIRSR628651-51"/>
    </source>
</evidence>
<feature type="compositionally biased region" description="Basic residues" evidence="10">
    <location>
        <begin position="336"/>
        <end position="349"/>
    </location>
</feature>
<dbReference type="AlphaFoldDB" id="A0A9P6NLS4"/>
<dbReference type="SMART" id="SM01408">
    <property type="entry name" value="ING"/>
    <property type="match status" value="1"/>
</dbReference>
<dbReference type="GO" id="GO:0005634">
    <property type="term" value="C:nucleus"/>
    <property type="evidence" value="ECO:0007669"/>
    <property type="project" value="UniProtKB-SubCell"/>
</dbReference>
<dbReference type="Pfam" id="PF12998">
    <property type="entry name" value="ING"/>
    <property type="match status" value="2"/>
</dbReference>
<evidence type="ECO:0000259" key="12">
    <source>
        <dbReference type="SMART" id="SM01408"/>
    </source>
</evidence>
<feature type="binding site" evidence="9">
    <location>
        <position position="607"/>
    </location>
    <ligand>
        <name>Zn(2+)</name>
        <dbReference type="ChEBI" id="CHEBI:29105"/>
        <label>2</label>
    </ligand>
</feature>
<dbReference type="GO" id="GO:0008270">
    <property type="term" value="F:zinc ion binding"/>
    <property type="evidence" value="ECO:0007669"/>
    <property type="project" value="UniProtKB-KW"/>
</dbReference>
<dbReference type="EMBL" id="MU167269">
    <property type="protein sequence ID" value="KAG0145880.1"/>
    <property type="molecule type" value="Genomic_DNA"/>
</dbReference>
<feature type="binding site" evidence="9">
    <location>
        <position position="588"/>
    </location>
    <ligand>
        <name>Zn(2+)</name>
        <dbReference type="ChEBI" id="CHEBI:29105"/>
        <label>1</label>
    </ligand>
</feature>
<dbReference type="InterPro" id="IPR001965">
    <property type="entry name" value="Znf_PHD"/>
</dbReference>
<reference evidence="13" key="1">
    <citation type="submission" date="2013-11" db="EMBL/GenBank/DDBJ databases">
        <title>Genome sequence of the fusiform rust pathogen reveals effectors for host alternation and coevolution with pine.</title>
        <authorList>
            <consortium name="DOE Joint Genome Institute"/>
            <person name="Smith K."/>
            <person name="Pendleton A."/>
            <person name="Kubisiak T."/>
            <person name="Anderson C."/>
            <person name="Salamov A."/>
            <person name="Aerts A."/>
            <person name="Riley R."/>
            <person name="Clum A."/>
            <person name="Lindquist E."/>
            <person name="Ence D."/>
            <person name="Campbell M."/>
            <person name="Kronenberg Z."/>
            <person name="Feau N."/>
            <person name="Dhillon B."/>
            <person name="Hamelin R."/>
            <person name="Burleigh J."/>
            <person name="Smith J."/>
            <person name="Yandell M."/>
            <person name="Nelson C."/>
            <person name="Grigoriev I."/>
            <person name="Davis J."/>
        </authorList>
    </citation>
    <scope>NUCLEOTIDE SEQUENCE</scope>
    <source>
        <strain evidence="13">G11</strain>
    </source>
</reference>
<feature type="binding site" evidence="9">
    <location>
        <position position="576"/>
    </location>
    <ligand>
        <name>Zn(2+)</name>
        <dbReference type="ChEBI" id="CHEBI:29105"/>
        <label>2</label>
    </ligand>
</feature>
<evidence type="ECO:0000256" key="6">
    <source>
        <dbReference type="ARBA" id="ARBA00022853"/>
    </source>
</evidence>
<feature type="site" description="Histone H3K4me3 binding" evidence="8">
    <location>
        <position position="562"/>
    </location>
</feature>
<comment type="subcellular location">
    <subcellularLocation>
        <location evidence="1">Nucleus</location>
    </subcellularLocation>
</comment>
<keyword evidence="7" id="KW-0539">Nucleus</keyword>
<evidence type="ECO:0000256" key="3">
    <source>
        <dbReference type="ARBA" id="ARBA00022723"/>
    </source>
</evidence>
<dbReference type="Gene3D" id="6.10.140.1740">
    <property type="match status" value="1"/>
</dbReference>